<dbReference type="EMBL" id="BAABGX010000003">
    <property type="protein sequence ID" value="GAA4313372.1"/>
    <property type="molecule type" value="Genomic_DNA"/>
</dbReference>
<proteinExistence type="predicted"/>
<dbReference type="PROSITE" id="PS51257">
    <property type="entry name" value="PROKAR_LIPOPROTEIN"/>
    <property type="match status" value="1"/>
</dbReference>
<sequence length="224" mass="24439">MKKRISSLFLAVVLLQSCVSTEEAAKIVKPGEIEKVGYFSATSYISMVEKGNNGSHNEEMSREAAARIDSLVKVQSQTFRVQASLSPEGDALAAKVDKEIEALLLQVMNRRRAYNVTLSPTIDSLMEASGERFALTILSSGFSRVKGNYGGQVAKGIGVGILTLGMYTPLPIKANSTLHAMVFDAKNNTVALYKRSQLLDKEPMDQKVMTKQVNFLLSSLLMAK</sequence>
<comment type="caution">
    <text evidence="1">The sequence shown here is derived from an EMBL/GenBank/DDBJ whole genome shotgun (WGS) entry which is preliminary data.</text>
</comment>
<organism evidence="1 2">
    <name type="scientific">Nibribacter koreensis</name>
    <dbReference type="NCBI Taxonomy" id="1084519"/>
    <lineage>
        <taxon>Bacteria</taxon>
        <taxon>Pseudomonadati</taxon>
        <taxon>Bacteroidota</taxon>
        <taxon>Cytophagia</taxon>
        <taxon>Cytophagales</taxon>
        <taxon>Hymenobacteraceae</taxon>
        <taxon>Nibribacter</taxon>
    </lineage>
</organism>
<keyword evidence="2" id="KW-1185">Reference proteome</keyword>
<evidence type="ECO:0000313" key="1">
    <source>
        <dbReference type="EMBL" id="GAA4313372.1"/>
    </source>
</evidence>
<evidence type="ECO:0000313" key="2">
    <source>
        <dbReference type="Proteomes" id="UP001501844"/>
    </source>
</evidence>
<dbReference type="Proteomes" id="UP001501844">
    <property type="component" value="Unassembled WGS sequence"/>
</dbReference>
<dbReference type="RefSeq" id="WP_345168592.1">
    <property type="nucleotide sequence ID" value="NZ_BAABGX010000003.1"/>
</dbReference>
<accession>A0ABP8FY19</accession>
<reference evidence="2" key="1">
    <citation type="journal article" date="2019" name="Int. J. Syst. Evol. Microbiol.">
        <title>The Global Catalogue of Microorganisms (GCM) 10K type strain sequencing project: providing services to taxonomists for standard genome sequencing and annotation.</title>
        <authorList>
            <consortium name="The Broad Institute Genomics Platform"/>
            <consortium name="The Broad Institute Genome Sequencing Center for Infectious Disease"/>
            <person name="Wu L."/>
            <person name="Ma J."/>
        </authorList>
    </citation>
    <scope>NUCLEOTIDE SEQUENCE [LARGE SCALE GENOMIC DNA]</scope>
    <source>
        <strain evidence="2">JCM 17917</strain>
    </source>
</reference>
<gene>
    <name evidence="1" type="ORF">GCM10023183_33030</name>
</gene>
<protein>
    <recommendedName>
        <fullName evidence="3">DUF4136 domain-containing protein</fullName>
    </recommendedName>
</protein>
<evidence type="ECO:0008006" key="3">
    <source>
        <dbReference type="Google" id="ProtNLM"/>
    </source>
</evidence>
<name>A0ABP8FY19_9BACT</name>